<proteinExistence type="predicted"/>
<keyword evidence="2" id="KW-1185">Reference proteome</keyword>
<gene>
    <name evidence="1" type="ORF">Patl1_27574</name>
</gene>
<organism evidence="1 2">
    <name type="scientific">Pistacia atlantica</name>
    <dbReference type="NCBI Taxonomy" id="434234"/>
    <lineage>
        <taxon>Eukaryota</taxon>
        <taxon>Viridiplantae</taxon>
        <taxon>Streptophyta</taxon>
        <taxon>Embryophyta</taxon>
        <taxon>Tracheophyta</taxon>
        <taxon>Spermatophyta</taxon>
        <taxon>Magnoliopsida</taxon>
        <taxon>eudicotyledons</taxon>
        <taxon>Gunneridae</taxon>
        <taxon>Pentapetalae</taxon>
        <taxon>rosids</taxon>
        <taxon>malvids</taxon>
        <taxon>Sapindales</taxon>
        <taxon>Anacardiaceae</taxon>
        <taxon>Pistacia</taxon>
    </lineage>
</organism>
<name>A0ACC1BES0_9ROSI</name>
<accession>A0ACC1BES0</accession>
<sequence>MSTAQPPQETLIPSLPNDVAINILARIPRSLHPILASVSKSIRALLSSPLLYTTRAILNSSQPFLCLALRVPSTRSLLFYTLHQSPHRQQPLLAPLPHSLPASRRLRCRRRRSHFLPHRGVRRRCAVLARVGPRLPAKHVGKSPQHARGARVPGGRRVDGKVYVLGGCLVDTWSKKQKLGRRGKVYAMADRGGVKFDPKEMSWESVESELDLGWRGRGCVVDGVLYCYDYLGKIRGFDSGVWREVKGVVGGKGVKKGLSLPRFLCGATMANVGGKLVVVWEGRGGSEVEVWCAEIDVERGEGGELWGRILWCNVVLKVPEGSTIVNCAAVTV</sequence>
<dbReference type="EMBL" id="CM047901">
    <property type="protein sequence ID" value="KAJ0097351.1"/>
    <property type="molecule type" value="Genomic_DNA"/>
</dbReference>
<dbReference type="Proteomes" id="UP001164250">
    <property type="component" value="Chromosome 5"/>
</dbReference>
<evidence type="ECO:0000313" key="2">
    <source>
        <dbReference type="Proteomes" id="UP001164250"/>
    </source>
</evidence>
<evidence type="ECO:0000313" key="1">
    <source>
        <dbReference type="EMBL" id="KAJ0097351.1"/>
    </source>
</evidence>
<comment type="caution">
    <text evidence="1">The sequence shown here is derived from an EMBL/GenBank/DDBJ whole genome shotgun (WGS) entry which is preliminary data.</text>
</comment>
<reference evidence="2" key="1">
    <citation type="journal article" date="2023" name="G3 (Bethesda)">
        <title>Genome assembly and association tests identify interacting loci associated with vigor, precocity, and sex in interspecific pistachio rootstocks.</title>
        <authorList>
            <person name="Palmer W."/>
            <person name="Jacygrad E."/>
            <person name="Sagayaradj S."/>
            <person name="Cavanaugh K."/>
            <person name="Han R."/>
            <person name="Bertier L."/>
            <person name="Beede B."/>
            <person name="Kafkas S."/>
            <person name="Golino D."/>
            <person name="Preece J."/>
            <person name="Michelmore R."/>
        </authorList>
    </citation>
    <scope>NUCLEOTIDE SEQUENCE [LARGE SCALE GENOMIC DNA]</scope>
</reference>
<protein>
    <submittedName>
        <fullName evidence="1">Uncharacterized protein</fullName>
    </submittedName>
</protein>